<feature type="domain" description="SWIM-type" evidence="6">
    <location>
        <begin position="671"/>
        <end position="707"/>
    </location>
</feature>
<keyword evidence="2 4" id="KW-0863">Zinc-finger</keyword>
<keyword evidence="1" id="KW-0479">Metal-binding</keyword>
<dbReference type="PANTHER" id="PTHR47718:SF17">
    <property type="entry name" value="PROTEIN FAR1-RELATED SEQUENCE 5-LIKE"/>
    <property type="match status" value="1"/>
</dbReference>
<feature type="region of interest" description="Disordered" evidence="5">
    <location>
        <begin position="864"/>
        <end position="887"/>
    </location>
</feature>
<evidence type="ECO:0000256" key="3">
    <source>
        <dbReference type="ARBA" id="ARBA00022833"/>
    </source>
</evidence>
<comment type="caution">
    <text evidence="7">The sequence shown here is derived from an EMBL/GenBank/DDBJ whole genome shotgun (WGS) entry which is preliminary data.</text>
</comment>
<sequence>MVAAQMLRLGEQQVQHDGLSTGLMGLWISRREIPLELIDQLLGMVTREIRLIRAEDDSGGSGRHWSGVASLRSRGFVSSSSFTPSCSSSSCVASIGDVVQTSSVVSLDTSRTWIPNVGDVYTPSKGHVFSSLTQAYNFYRHYAKLSGFDIKLGTECRDDSSGIASIKYFNCRKGGKKRDSKYDKHKSDYEVDGRGKGKGKCVDNGKAIDLSQVGEGFVKKPFRKNTSCKTGCLASMRVRKVDGDVYEVYWFVAEHNHPLVSPQDMQFLMNSRDLGFSKQRFLMEVSNANVGPVKAFKLMKEMYGGFENVGVTSVDCKNFRRDMNLFIGDRDAQMAVEKLQNLEKHCEGFFVDYYVGEGDALSGLFWADNAAKLNYKRFGDVLSFDATFRSNKYKMVFVPFTGIDNHNHSMTFGAGLLSDETIPSYKWLLRAFQKAFVSDPQVVVTDQDPSMKQAIADVFPNARHRLCMWHIMQKVTTKVGSFICKNSDFKRRLCGIVWNDQISPSIFEEEWASIIADFDLGENKWLSDIYDMRAKWIPAFLRDEDMSGLMRTTSRSESENHFFGRFTNPHLTLVEFLSHFDSAMDSQRYVQRKNDHESRYNTPEYRTELKLERDASDLYSLSVFYDVQDELVSSIVHCLSINVEKIGLFEKYFIRDNEVKKWKYKNSSEVYEVLYSSCDMSITCTCKRFELFGLLCRHIFYVLRMNNVKDFPNEYVLDRWSKTPASICFDATQIAAETSSCSDIRAIRQIVEDTVDRLMPFKDKLEMYRLHLLELLSSAEDEVPVAPNKNKADIFCSVLGVTEPAGVEIQVPRQSKNKGTGSHSRWKNMDEILRNKEAESSKKRRTCFTCGKAEGHNSRTCPYKNNISGSCKRSTRSTRSADVDYQE</sequence>
<reference evidence="7 8" key="1">
    <citation type="journal article" date="2018" name="Mol. Plant">
        <title>The genome of Artemisia annua provides insight into the evolution of Asteraceae family and artemisinin biosynthesis.</title>
        <authorList>
            <person name="Shen Q."/>
            <person name="Zhang L."/>
            <person name="Liao Z."/>
            <person name="Wang S."/>
            <person name="Yan T."/>
            <person name="Shi P."/>
            <person name="Liu M."/>
            <person name="Fu X."/>
            <person name="Pan Q."/>
            <person name="Wang Y."/>
            <person name="Lv Z."/>
            <person name="Lu X."/>
            <person name="Zhang F."/>
            <person name="Jiang W."/>
            <person name="Ma Y."/>
            <person name="Chen M."/>
            <person name="Hao X."/>
            <person name="Li L."/>
            <person name="Tang Y."/>
            <person name="Lv G."/>
            <person name="Zhou Y."/>
            <person name="Sun X."/>
            <person name="Brodelius P.E."/>
            <person name="Rose J.K.C."/>
            <person name="Tang K."/>
        </authorList>
    </citation>
    <scope>NUCLEOTIDE SEQUENCE [LARGE SCALE GENOMIC DNA]</scope>
    <source>
        <strain evidence="8">cv. Huhao1</strain>
        <tissue evidence="7">Leaf</tissue>
    </source>
</reference>
<dbReference type="SMART" id="SM00575">
    <property type="entry name" value="ZnF_PMZ"/>
    <property type="match status" value="1"/>
</dbReference>
<dbReference type="Pfam" id="PF10551">
    <property type="entry name" value="MULE"/>
    <property type="match status" value="1"/>
</dbReference>
<evidence type="ECO:0000256" key="5">
    <source>
        <dbReference type="SAM" id="MobiDB-lite"/>
    </source>
</evidence>
<name>A0A2U1QJF8_ARTAN</name>
<dbReference type="InterPro" id="IPR006564">
    <property type="entry name" value="Znf_PMZ"/>
</dbReference>
<gene>
    <name evidence="7" type="ORF">CTI12_AA022080</name>
</gene>
<evidence type="ECO:0000256" key="2">
    <source>
        <dbReference type="ARBA" id="ARBA00022771"/>
    </source>
</evidence>
<dbReference type="STRING" id="35608.A0A2U1QJF8"/>
<dbReference type="InterPro" id="IPR004330">
    <property type="entry name" value="FAR1_DNA_bnd_dom"/>
</dbReference>
<dbReference type="InterPro" id="IPR007527">
    <property type="entry name" value="Znf_SWIM"/>
</dbReference>
<dbReference type="Pfam" id="PF03101">
    <property type="entry name" value="FAR1"/>
    <property type="match status" value="1"/>
</dbReference>
<dbReference type="PROSITE" id="PS50966">
    <property type="entry name" value="ZF_SWIM"/>
    <property type="match status" value="1"/>
</dbReference>
<evidence type="ECO:0000313" key="8">
    <source>
        <dbReference type="Proteomes" id="UP000245207"/>
    </source>
</evidence>
<evidence type="ECO:0000256" key="4">
    <source>
        <dbReference type="PROSITE-ProRule" id="PRU00325"/>
    </source>
</evidence>
<organism evidence="7 8">
    <name type="scientific">Artemisia annua</name>
    <name type="common">Sweet wormwood</name>
    <dbReference type="NCBI Taxonomy" id="35608"/>
    <lineage>
        <taxon>Eukaryota</taxon>
        <taxon>Viridiplantae</taxon>
        <taxon>Streptophyta</taxon>
        <taxon>Embryophyta</taxon>
        <taxon>Tracheophyta</taxon>
        <taxon>Spermatophyta</taxon>
        <taxon>Magnoliopsida</taxon>
        <taxon>eudicotyledons</taxon>
        <taxon>Gunneridae</taxon>
        <taxon>Pentapetalae</taxon>
        <taxon>asterids</taxon>
        <taxon>campanulids</taxon>
        <taxon>Asterales</taxon>
        <taxon>Asteraceae</taxon>
        <taxon>Asteroideae</taxon>
        <taxon>Anthemideae</taxon>
        <taxon>Artemisiinae</taxon>
        <taxon>Artemisia</taxon>
    </lineage>
</organism>
<dbReference type="OrthoDB" id="912752at2759"/>
<keyword evidence="8" id="KW-1185">Reference proteome</keyword>
<feature type="compositionally biased region" description="Polar residues" evidence="5">
    <location>
        <begin position="864"/>
        <end position="880"/>
    </location>
</feature>
<dbReference type="Proteomes" id="UP000245207">
    <property type="component" value="Unassembled WGS sequence"/>
</dbReference>
<dbReference type="GO" id="GO:0008270">
    <property type="term" value="F:zinc ion binding"/>
    <property type="evidence" value="ECO:0007669"/>
    <property type="project" value="UniProtKB-KW"/>
</dbReference>
<accession>A0A2U1QJF8</accession>
<dbReference type="Pfam" id="PF04434">
    <property type="entry name" value="SWIM"/>
    <property type="match status" value="1"/>
</dbReference>
<dbReference type="AlphaFoldDB" id="A0A2U1QJF8"/>
<protein>
    <submittedName>
        <fullName evidence="7">FAR1 DNA binding domain, Zinc finger, SWIM-type, MULE transposase domain, FHY3/FAR1 family</fullName>
    </submittedName>
</protein>
<evidence type="ECO:0000256" key="1">
    <source>
        <dbReference type="ARBA" id="ARBA00022723"/>
    </source>
</evidence>
<keyword evidence="3" id="KW-0862">Zinc</keyword>
<dbReference type="EMBL" id="PKPP01000079">
    <property type="protein sequence ID" value="PWA98160.1"/>
    <property type="molecule type" value="Genomic_DNA"/>
</dbReference>
<dbReference type="InterPro" id="IPR018289">
    <property type="entry name" value="MULE_transposase_dom"/>
</dbReference>
<evidence type="ECO:0000313" key="7">
    <source>
        <dbReference type="EMBL" id="PWA98160.1"/>
    </source>
</evidence>
<proteinExistence type="predicted"/>
<evidence type="ECO:0000259" key="6">
    <source>
        <dbReference type="PROSITE" id="PS50966"/>
    </source>
</evidence>
<dbReference type="PANTHER" id="PTHR47718">
    <property type="entry name" value="OS01G0519700 PROTEIN"/>
    <property type="match status" value="1"/>
</dbReference>